<dbReference type="Proteomes" id="UP000023152">
    <property type="component" value="Unassembled WGS sequence"/>
</dbReference>
<evidence type="ECO:0000313" key="4">
    <source>
        <dbReference type="EMBL" id="ETO08583.1"/>
    </source>
</evidence>
<evidence type="ECO:0000313" key="5">
    <source>
        <dbReference type="Proteomes" id="UP000023152"/>
    </source>
</evidence>
<evidence type="ECO:0000256" key="2">
    <source>
        <dbReference type="ARBA" id="ARBA00022679"/>
    </source>
</evidence>
<comment type="caution">
    <text evidence="4">The sequence shown here is derived from an EMBL/GenBank/DDBJ whole genome shotgun (WGS) entry which is preliminary data.</text>
</comment>
<dbReference type="InterPro" id="IPR029063">
    <property type="entry name" value="SAM-dependent_MTases_sf"/>
</dbReference>
<evidence type="ECO:0000256" key="3">
    <source>
        <dbReference type="ARBA" id="ARBA00022691"/>
    </source>
</evidence>
<protein>
    <submittedName>
        <fullName evidence="4">Uncharacterized protein</fullName>
    </submittedName>
</protein>
<dbReference type="Pfam" id="PF05724">
    <property type="entry name" value="TPMT"/>
    <property type="match status" value="1"/>
</dbReference>
<keyword evidence="1" id="KW-0489">Methyltransferase</keyword>
<keyword evidence="2" id="KW-0808">Transferase</keyword>
<dbReference type="PANTHER" id="PTHR10259:SF11">
    <property type="entry name" value="THIOPURINE S-METHYLTRANSFERASE"/>
    <property type="match status" value="1"/>
</dbReference>
<dbReference type="GO" id="GO:0008119">
    <property type="term" value="F:thiopurine S-methyltransferase activity"/>
    <property type="evidence" value="ECO:0007669"/>
    <property type="project" value="TreeGrafter"/>
</dbReference>
<dbReference type="InterPro" id="IPR008854">
    <property type="entry name" value="TPMT"/>
</dbReference>
<dbReference type="AlphaFoldDB" id="X6M3N3"/>
<keyword evidence="5" id="KW-1185">Reference proteome</keyword>
<evidence type="ECO:0000256" key="1">
    <source>
        <dbReference type="ARBA" id="ARBA00022603"/>
    </source>
</evidence>
<reference evidence="4 5" key="1">
    <citation type="journal article" date="2013" name="Curr. Biol.">
        <title>The Genome of the Foraminiferan Reticulomyxa filosa.</title>
        <authorList>
            <person name="Glockner G."/>
            <person name="Hulsmann N."/>
            <person name="Schleicher M."/>
            <person name="Noegel A.A."/>
            <person name="Eichinger L."/>
            <person name="Gallinger C."/>
            <person name="Pawlowski J."/>
            <person name="Sierra R."/>
            <person name="Euteneuer U."/>
            <person name="Pillet L."/>
            <person name="Moustafa A."/>
            <person name="Platzer M."/>
            <person name="Groth M."/>
            <person name="Szafranski K."/>
            <person name="Schliwa M."/>
        </authorList>
    </citation>
    <scope>NUCLEOTIDE SEQUENCE [LARGE SCALE GENOMIC DNA]</scope>
</reference>
<accession>X6M3N3</accession>
<sequence>MCREHLHPNHAILAITTTIKKVDGIYDRGSLVALEPSQRADYIKFFQKILAKDGKILLSVLRYEPEARWKNIENHLQMWQKELAQTKISSRAEELTKFINRFLVSKDGNIEKTPYSFTKEEITKLFEPITKGNPNKIKLLASVKWSESDDPHERNTPKRLLINDDNTFLDIYLIENGK</sequence>
<name>X6M3N3_RETFI</name>
<dbReference type="Gene3D" id="3.40.50.150">
    <property type="entry name" value="Vaccinia Virus protein VP39"/>
    <property type="match status" value="1"/>
</dbReference>
<dbReference type="PANTHER" id="PTHR10259">
    <property type="entry name" value="THIOPURINE S-METHYLTRANSFERASE"/>
    <property type="match status" value="1"/>
</dbReference>
<dbReference type="GO" id="GO:0032259">
    <property type="term" value="P:methylation"/>
    <property type="evidence" value="ECO:0007669"/>
    <property type="project" value="UniProtKB-KW"/>
</dbReference>
<dbReference type="EMBL" id="ASPP01024876">
    <property type="protein sequence ID" value="ETO08583.1"/>
    <property type="molecule type" value="Genomic_DNA"/>
</dbReference>
<keyword evidence="3" id="KW-0949">S-adenosyl-L-methionine</keyword>
<organism evidence="4 5">
    <name type="scientific">Reticulomyxa filosa</name>
    <dbReference type="NCBI Taxonomy" id="46433"/>
    <lineage>
        <taxon>Eukaryota</taxon>
        <taxon>Sar</taxon>
        <taxon>Rhizaria</taxon>
        <taxon>Retaria</taxon>
        <taxon>Foraminifera</taxon>
        <taxon>Monothalamids</taxon>
        <taxon>Reticulomyxidae</taxon>
        <taxon>Reticulomyxa</taxon>
    </lineage>
</organism>
<proteinExistence type="predicted"/>
<dbReference type="SUPFAM" id="SSF53335">
    <property type="entry name" value="S-adenosyl-L-methionine-dependent methyltransferases"/>
    <property type="match status" value="1"/>
</dbReference>
<gene>
    <name evidence="4" type="ORF">RFI_28801</name>
</gene>
<dbReference type="OrthoDB" id="276151at2759"/>